<dbReference type="Proteomes" id="UP000242310">
    <property type="component" value="Unassembled WGS sequence"/>
</dbReference>
<dbReference type="InterPro" id="IPR005064">
    <property type="entry name" value="BUG"/>
</dbReference>
<name>A0A2P8HQN8_9BACI</name>
<comment type="similarity">
    <text evidence="1">Belongs to the UPF0065 (bug) family.</text>
</comment>
<accession>A0A2P8HQN8</accession>
<keyword evidence="4" id="KW-1185">Reference proteome</keyword>
<dbReference type="CDD" id="cd07012">
    <property type="entry name" value="PBP2_Bug_TTT"/>
    <property type="match status" value="1"/>
</dbReference>
<dbReference type="EMBL" id="PYAV01000004">
    <property type="protein sequence ID" value="PSL48536.1"/>
    <property type="molecule type" value="Genomic_DNA"/>
</dbReference>
<dbReference type="RefSeq" id="WP_106588104.1">
    <property type="nucleotide sequence ID" value="NZ_PYAV01000004.1"/>
</dbReference>
<dbReference type="PANTHER" id="PTHR42928">
    <property type="entry name" value="TRICARBOXYLATE-BINDING PROTEIN"/>
    <property type="match status" value="1"/>
</dbReference>
<dbReference type="Pfam" id="PF03401">
    <property type="entry name" value="TctC"/>
    <property type="match status" value="1"/>
</dbReference>
<sequence>MKKFLRTTTALGLAAVVAAGCGDEAADEQTEGETDDAGDAEETDEGVDDVDDEDDEAEEDGSSYPEQDIDIIVPYSAGGGGDTVARILTDHLGDELDASFNVINQEGAGGEVGIQAMADADPDGYTLGVFGYPDNVVLENTVDTDFEYDSFEYLGAFDDVPHSLFVGPDSDFEDPDELVEYAEENPGEITVGESGALGLLKVLAFNDEADIEMSPINYDGGGELVNDLLGGHIDVASTSITSYDEITAEGGEPLGYAAEERIDMFDDVPTFEEQGYDLDLGVSRVLVAPDGIPEEVEAELSEALDAIGESEELQQAFEDANLPYRYLDNDEVDDVLEDRNENLQPIIEENADDF</sequence>
<evidence type="ECO:0000256" key="1">
    <source>
        <dbReference type="ARBA" id="ARBA00006987"/>
    </source>
</evidence>
<dbReference type="Gene3D" id="3.40.190.150">
    <property type="entry name" value="Bordetella uptake gene, domain 1"/>
    <property type="match status" value="1"/>
</dbReference>
<protein>
    <submittedName>
        <fullName evidence="3">Tripartite-type tricarboxylate transporter receptor subunit TctC</fullName>
    </submittedName>
</protein>
<dbReference type="PIRSF" id="PIRSF017082">
    <property type="entry name" value="YflP"/>
    <property type="match status" value="1"/>
</dbReference>
<reference evidence="3 4" key="1">
    <citation type="submission" date="2018-03" db="EMBL/GenBank/DDBJ databases">
        <title>Genomic Encyclopedia of Type Strains, Phase III (KMG-III): the genomes of soil and plant-associated and newly described type strains.</title>
        <authorList>
            <person name="Whitman W."/>
        </authorList>
    </citation>
    <scope>NUCLEOTIDE SEQUENCE [LARGE SCALE GENOMIC DNA]</scope>
    <source>
        <strain evidence="3 4">CGMCC 1.07653</strain>
    </source>
</reference>
<gene>
    <name evidence="3" type="ORF">B0H94_104137</name>
</gene>
<dbReference type="PROSITE" id="PS51257">
    <property type="entry name" value="PROKAR_LIPOPROTEIN"/>
    <property type="match status" value="1"/>
</dbReference>
<dbReference type="AlphaFoldDB" id="A0A2P8HQN8"/>
<proteinExistence type="inferred from homology"/>
<evidence type="ECO:0000313" key="4">
    <source>
        <dbReference type="Proteomes" id="UP000242310"/>
    </source>
</evidence>
<keyword evidence="3" id="KW-0675">Receptor</keyword>
<evidence type="ECO:0000313" key="3">
    <source>
        <dbReference type="EMBL" id="PSL48536.1"/>
    </source>
</evidence>
<organism evidence="3 4">
    <name type="scientific">Salsuginibacillus halophilus</name>
    <dbReference type="NCBI Taxonomy" id="517424"/>
    <lineage>
        <taxon>Bacteria</taxon>
        <taxon>Bacillati</taxon>
        <taxon>Bacillota</taxon>
        <taxon>Bacilli</taxon>
        <taxon>Bacillales</taxon>
        <taxon>Bacillaceae</taxon>
        <taxon>Salsuginibacillus</taxon>
    </lineage>
</organism>
<dbReference type="OrthoDB" id="8881899at2"/>
<comment type="caution">
    <text evidence="3">The sequence shown here is derived from an EMBL/GenBank/DDBJ whole genome shotgun (WGS) entry which is preliminary data.</text>
</comment>
<feature type="region of interest" description="Disordered" evidence="2">
    <location>
        <begin position="24"/>
        <end position="69"/>
    </location>
</feature>
<dbReference type="Gene3D" id="3.40.190.10">
    <property type="entry name" value="Periplasmic binding protein-like II"/>
    <property type="match status" value="1"/>
</dbReference>
<dbReference type="InterPro" id="IPR042100">
    <property type="entry name" value="Bug_dom1"/>
</dbReference>
<feature type="compositionally biased region" description="Acidic residues" evidence="2">
    <location>
        <begin position="24"/>
        <end position="61"/>
    </location>
</feature>
<dbReference type="PANTHER" id="PTHR42928:SF5">
    <property type="entry name" value="BLR1237 PROTEIN"/>
    <property type="match status" value="1"/>
</dbReference>
<evidence type="ECO:0000256" key="2">
    <source>
        <dbReference type="SAM" id="MobiDB-lite"/>
    </source>
</evidence>